<keyword evidence="2" id="KW-0472">Membrane</keyword>
<comment type="caution">
    <text evidence="3">The sequence shown here is derived from an EMBL/GenBank/DDBJ whole genome shotgun (WGS) entry which is preliminary data.</text>
</comment>
<keyword evidence="2" id="KW-0812">Transmembrane</keyword>
<sequence>MSTSQVRPPTPLSEYGPSLTPPTAEEINLRYLSVESSENTGPLLVRMSENAIATTETEEPDSDTCVSPCDLISVYLVLIVNATLMSAVIITLIQLIM</sequence>
<feature type="transmembrane region" description="Helical" evidence="2">
    <location>
        <begin position="72"/>
        <end position="96"/>
    </location>
</feature>
<dbReference type="Proteomes" id="UP000789572">
    <property type="component" value="Unassembled WGS sequence"/>
</dbReference>
<dbReference type="EMBL" id="CAJVPJ010002922">
    <property type="protein sequence ID" value="CAG8631763.1"/>
    <property type="molecule type" value="Genomic_DNA"/>
</dbReference>
<gene>
    <name evidence="3" type="ORF">POCULU_LOCUS8930</name>
</gene>
<dbReference type="AlphaFoldDB" id="A0A9N9DE43"/>
<proteinExistence type="predicted"/>
<accession>A0A9N9DE43</accession>
<keyword evidence="4" id="KW-1185">Reference proteome</keyword>
<name>A0A9N9DE43_9GLOM</name>
<evidence type="ECO:0000313" key="4">
    <source>
        <dbReference type="Proteomes" id="UP000789572"/>
    </source>
</evidence>
<evidence type="ECO:0000256" key="2">
    <source>
        <dbReference type="SAM" id="Phobius"/>
    </source>
</evidence>
<keyword evidence="2" id="KW-1133">Transmembrane helix</keyword>
<dbReference type="OrthoDB" id="10477764at2759"/>
<protein>
    <submittedName>
        <fullName evidence="3">4078_t:CDS:1</fullName>
    </submittedName>
</protein>
<reference evidence="3" key="1">
    <citation type="submission" date="2021-06" db="EMBL/GenBank/DDBJ databases">
        <authorList>
            <person name="Kallberg Y."/>
            <person name="Tangrot J."/>
            <person name="Rosling A."/>
        </authorList>
    </citation>
    <scope>NUCLEOTIDE SEQUENCE</scope>
    <source>
        <strain evidence="3">IA702</strain>
    </source>
</reference>
<feature type="region of interest" description="Disordered" evidence="1">
    <location>
        <begin position="1"/>
        <end position="21"/>
    </location>
</feature>
<feature type="non-terminal residue" evidence="3">
    <location>
        <position position="97"/>
    </location>
</feature>
<evidence type="ECO:0000313" key="3">
    <source>
        <dbReference type="EMBL" id="CAG8631763.1"/>
    </source>
</evidence>
<organism evidence="3 4">
    <name type="scientific">Paraglomus occultum</name>
    <dbReference type="NCBI Taxonomy" id="144539"/>
    <lineage>
        <taxon>Eukaryota</taxon>
        <taxon>Fungi</taxon>
        <taxon>Fungi incertae sedis</taxon>
        <taxon>Mucoromycota</taxon>
        <taxon>Glomeromycotina</taxon>
        <taxon>Glomeromycetes</taxon>
        <taxon>Paraglomerales</taxon>
        <taxon>Paraglomeraceae</taxon>
        <taxon>Paraglomus</taxon>
    </lineage>
</organism>
<evidence type="ECO:0000256" key="1">
    <source>
        <dbReference type="SAM" id="MobiDB-lite"/>
    </source>
</evidence>